<keyword evidence="1" id="KW-0472">Membrane</keyword>
<feature type="transmembrane region" description="Helical" evidence="1">
    <location>
        <begin position="6"/>
        <end position="24"/>
    </location>
</feature>
<evidence type="ECO:0000313" key="2">
    <source>
        <dbReference type="EMBL" id="MEW9502842.1"/>
    </source>
</evidence>
<organism evidence="2 3">
    <name type="scientific">Jeotgalibacillus marinus</name>
    <dbReference type="NCBI Taxonomy" id="86667"/>
    <lineage>
        <taxon>Bacteria</taxon>
        <taxon>Bacillati</taxon>
        <taxon>Bacillota</taxon>
        <taxon>Bacilli</taxon>
        <taxon>Bacillales</taxon>
        <taxon>Caryophanaceae</taxon>
        <taxon>Jeotgalibacillus</taxon>
    </lineage>
</organism>
<evidence type="ECO:0000313" key="3">
    <source>
        <dbReference type="Proteomes" id="UP001556040"/>
    </source>
</evidence>
<dbReference type="RefSeq" id="WP_367780329.1">
    <property type="nucleotide sequence ID" value="NZ_JBFMIA010000016.1"/>
</dbReference>
<dbReference type="NCBIfam" id="NF033232">
    <property type="entry name" value="small_YtzI"/>
    <property type="match status" value="1"/>
</dbReference>
<gene>
    <name evidence="2" type="primary">ytzI</name>
    <name evidence="2" type="ORF">AB1471_13685</name>
</gene>
<dbReference type="EMBL" id="JBFMIA010000016">
    <property type="protein sequence ID" value="MEW9502842.1"/>
    <property type="molecule type" value="Genomic_DNA"/>
</dbReference>
<comment type="caution">
    <text evidence="2">The sequence shown here is derived from an EMBL/GenBank/DDBJ whole genome shotgun (WGS) entry which is preliminary data.</text>
</comment>
<evidence type="ECO:0000256" key="1">
    <source>
        <dbReference type="SAM" id="Phobius"/>
    </source>
</evidence>
<keyword evidence="1" id="KW-1133">Transmembrane helix</keyword>
<keyword evidence="3" id="KW-1185">Reference proteome</keyword>
<dbReference type="Proteomes" id="UP001556040">
    <property type="component" value="Unassembled WGS sequence"/>
</dbReference>
<dbReference type="InterPro" id="IPR047753">
    <property type="entry name" value="YtzI-like"/>
</dbReference>
<proteinExistence type="predicted"/>
<protein>
    <submittedName>
        <fullName evidence="2">YtzI protein</fullName>
    </submittedName>
</protein>
<keyword evidence="1" id="KW-0812">Transmembrane</keyword>
<accession>A0ABV3Q6B7</accession>
<name>A0ABV3Q6B7_9BACL</name>
<reference evidence="2 3" key="1">
    <citation type="journal article" date="1979" name="Int. J. Syst. Evol. Microbiol.">
        <title>Bacillus globisporus subsp. marinus subsp. nov.</title>
        <authorList>
            <person name="Liu H."/>
        </authorList>
    </citation>
    <scope>NUCLEOTIDE SEQUENCE [LARGE SCALE GENOMIC DNA]</scope>
    <source>
        <strain evidence="2 3">DSM 1297</strain>
    </source>
</reference>
<sequence>MSFTTVMIVSMIIIIIVIGSTIITTNSAYKYEHKVDPIPKAKEDLPQDKNQTE</sequence>